<gene>
    <name evidence="1" type="ORF">QYF61_004492</name>
</gene>
<dbReference type="AlphaFoldDB" id="A0AAN7RKI9"/>
<dbReference type="PANTHER" id="PTHR33395">
    <property type="entry name" value="TRANSCRIPTASE, PUTATIVE-RELATED-RELATED"/>
    <property type="match status" value="1"/>
</dbReference>
<dbReference type="PANTHER" id="PTHR33395:SF22">
    <property type="entry name" value="REVERSE TRANSCRIPTASE DOMAIN-CONTAINING PROTEIN"/>
    <property type="match status" value="1"/>
</dbReference>
<evidence type="ECO:0000313" key="2">
    <source>
        <dbReference type="Proteomes" id="UP001333110"/>
    </source>
</evidence>
<name>A0AAN7RKI9_MYCAM</name>
<reference evidence="1 2" key="1">
    <citation type="journal article" date="2023" name="J. Hered.">
        <title>Chromosome-level genome of the wood stork (Mycteria americana) provides insight into avian chromosome evolution.</title>
        <authorList>
            <person name="Flamio R. Jr."/>
            <person name="Ramstad K.M."/>
        </authorList>
    </citation>
    <scope>NUCLEOTIDE SEQUENCE [LARGE SCALE GENOMIC DNA]</scope>
    <source>
        <strain evidence="1">JAX WOST 10</strain>
    </source>
</reference>
<dbReference type="GO" id="GO:0007508">
    <property type="term" value="P:larval heart development"/>
    <property type="evidence" value="ECO:0007669"/>
    <property type="project" value="TreeGrafter"/>
</dbReference>
<evidence type="ECO:0008006" key="3">
    <source>
        <dbReference type="Google" id="ProtNLM"/>
    </source>
</evidence>
<sequence length="190" mass="21233">MENKADVIVGVYYRSPSQDDSTDELFYRQLGEISGSVALVLMGDFNFLDVNWEYHSAVTSKSGKFLKFVEDNFLTQVLSEPTRKDALLDLLFVNREGLVGDVMVVYLCINKIHIVLIAVVNGVKSSRWPVTSGVPQVSVLGPVLFNIFINDLDEGIKCTLSKFADDTKLGRSVNLLEGRKALQRDLDRLD</sequence>
<proteinExistence type="predicted"/>
<dbReference type="InterPro" id="IPR036691">
    <property type="entry name" value="Endo/exonu/phosph_ase_sf"/>
</dbReference>
<dbReference type="SUPFAM" id="SSF56219">
    <property type="entry name" value="DNase I-like"/>
    <property type="match status" value="1"/>
</dbReference>
<dbReference type="GO" id="GO:0061343">
    <property type="term" value="P:cell adhesion involved in heart morphogenesis"/>
    <property type="evidence" value="ECO:0007669"/>
    <property type="project" value="TreeGrafter"/>
</dbReference>
<dbReference type="Proteomes" id="UP001333110">
    <property type="component" value="Unassembled WGS sequence"/>
</dbReference>
<dbReference type="GO" id="GO:0031012">
    <property type="term" value="C:extracellular matrix"/>
    <property type="evidence" value="ECO:0007669"/>
    <property type="project" value="TreeGrafter"/>
</dbReference>
<evidence type="ECO:0000313" key="1">
    <source>
        <dbReference type="EMBL" id="KAK4810529.1"/>
    </source>
</evidence>
<keyword evidence="2" id="KW-1185">Reference proteome</keyword>
<dbReference type="Gene3D" id="3.60.10.10">
    <property type="entry name" value="Endonuclease/exonuclease/phosphatase"/>
    <property type="match status" value="1"/>
</dbReference>
<protein>
    <recommendedName>
        <fullName evidence="3">Rna-directed dna polymerase from mobile element jockey-like</fullName>
    </recommendedName>
</protein>
<comment type="caution">
    <text evidence="1">The sequence shown here is derived from an EMBL/GenBank/DDBJ whole genome shotgun (WGS) entry which is preliminary data.</text>
</comment>
<organism evidence="1 2">
    <name type="scientific">Mycteria americana</name>
    <name type="common">Wood stork</name>
    <dbReference type="NCBI Taxonomy" id="33587"/>
    <lineage>
        <taxon>Eukaryota</taxon>
        <taxon>Metazoa</taxon>
        <taxon>Chordata</taxon>
        <taxon>Craniata</taxon>
        <taxon>Vertebrata</taxon>
        <taxon>Euteleostomi</taxon>
        <taxon>Archelosauria</taxon>
        <taxon>Archosauria</taxon>
        <taxon>Dinosauria</taxon>
        <taxon>Saurischia</taxon>
        <taxon>Theropoda</taxon>
        <taxon>Coelurosauria</taxon>
        <taxon>Aves</taxon>
        <taxon>Neognathae</taxon>
        <taxon>Neoaves</taxon>
        <taxon>Aequornithes</taxon>
        <taxon>Ciconiiformes</taxon>
        <taxon>Ciconiidae</taxon>
        <taxon>Mycteria</taxon>
    </lineage>
</organism>
<accession>A0AAN7RKI9</accession>
<dbReference type="EMBL" id="JAUNZN010000018">
    <property type="protein sequence ID" value="KAK4810529.1"/>
    <property type="molecule type" value="Genomic_DNA"/>
</dbReference>